<accession>A0A7V8JM22</accession>
<proteinExistence type="predicted"/>
<feature type="compositionally biased region" description="Polar residues" evidence="1">
    <location>
        <begin position="107"/>
        <end position="123"/>
    </location>
</feature>
<comment type="caution">
    <text evidence="2">The sequence shown here is derived from an EMBL/GenBank/DDBJ whole genome shotgun (WGS) entry which is preliminary data.</text>
</comment>
<sequence>MRRASHFNVIQMLGATGPGDPCGRACAAVLRVLLTIALPVAVVTEAVAALHAPHAPPPATRWPDNLAGVTAGFTVRDGLHAFCVETLCRGRSSVPLQRYYQMSSSLRGLQASQAPPSITSAQPSRKAKGSVQPPLTVCSQPTRNGPRQLSP</sequence>
<name>A0A7V8JM22_STEMA</name>
<evidence type="ECO:0000313" key="2">
    <source>
        <dbReference type="EMBL" id="KAF1015749.1"/>
    </source>
</evidence>
<feature type="compositionally biased region" description="Polar residues" evidence="1">
    <location>
        <begin position="137"/>
        <end position="151"/>
    </location>
</feature>
<gene>
    <name evidence="2" type="ORF">GAK31_01226</name>
</gene>
<dbReference type="AlphaFoldDB" id="A0A7V8JM22"/>
<evidence type="ECO:0000256" key="1">
    <source>
        <dbReference type="SAM" id="MobiDB-lite"/>
    </source>
</evidence>
<evidence type="ECO:0000313" key="3">
    <source>
        <dbReference type="Proteomes" id="UP000487117"/>
    </source>
</evidence>
<dbReference type="Proteomes" id="UP000487117">
    <property type="component" value="Unassembled WGS sequence"/>
</dbReference>
<feature type="region of interest" description="Disordered" evidence="1">
    <location>
        <begin position="107"/>
        <end position="151"/>
    </location>
</feature>
<reference evidence="3" key="1">
    <citation type="journal article" date="2020" name="MBio">
        <title>Horizontal gene transfer to a defensive symbiont with a reduced genome amongst a multipartite beetle microbiome.</title>
        <authorList>
            <person name="Waterworth S.C."/>
            <person name="Florez L.V."/>
            <person name="Rees E.R."/>
            <person name="Hertweck C."/>
            <person name="Kaltenpoth M."/>
            <person name="Kwan J.C."/>
        </authorList>
    </citation>
    <scope>NUCLEOTIDE SEQUENCE [LARGE SCALE GENOMIC DNA]</scope>
</reference>
<organism evidence="2 3">
    <name type="scientific">Stenotrophomonas maltophilia</name>
    <name type="common">Pseudomonas maltophilia</name>
    <name type="synonym">Xanthomonas maltophilia</name>
    <dbReference type="NCBI Taxonomy" id="40324"/>
    <lineage>
        <taxon>Bacteria</taxon>
        <taxon>Pseudomonadati</taxon>
        <taxon>Pseudomonadota</taxon>
        <taxon>Gammaproteobacteria</taxon>
        <taxon>Lysobacterales</taxon>
        <taxon>Lysobacteraceae</taxon>
        <taxon>Stenotrophomonas</taxon>
        <taxon>Stenotrophomonas maltophilia group</taxon>
    </lineage>
</organism>
<protein>
    <submittedName>
        <fullName evidence="2">Uncharacterized protein</fullName>
    </submittedName>
</protein>
<dbReference type="EMBL" id="WNDS01000002">
    <property type="protein sequence ID" value="KAF1015749.1"/>
    <property type="molecule type" value="Genomic_DNA"/>
</dbReference>